<proteinExistence type="predicted"/>
<dbReference type="EC" id="1.3.5.2" evidence="8"/>
<gene>
    <name evidence="10" type="ORF">COU10_02165</name>
</gene>
<evidence type="ECO:0000256" key="3">
    <source>
        <dbReference type="ARBA" id="ARBA00022630"/>
    </source>
</evidence>
<dbReference type="GO" id="GO:0005737">
    <property type="term" value="C:cytoplasm"/>
    <property type="evidence" value="ECO:0007669"/>
    <property type="project" value="InterPro"/>
</dbReference>
<name>A0A2H0UPZ8_9BACT</name>
<feature type="domain" description="Dihydroorotate dehydrogenase catalytic" evidence="9">
    <location>
        <begin position="116"/>
        <end position="406"/>
    </location>
</feature>
<evidence type="ECO:0000256" key="2">
    <source>
        <dbReference type="ARBA" id="ARBA00004725"/>
    </source>
</evidence>
<dbReference type="NCBIfam" id="TIGR01036">
    <property type="entry name" value="pyrD_sub2"/>
    <property type="match status" value="1"/>
</dbReference>
<comment type="cofactor">
    <cofactor evidence="1">
        <name>FMN</name>
        <dbReference type="ChEBI" id="CHEBI:58210"/>
    </cofactor>
</comment>
<dbReference type="PANTHER" id="PTHR48109">
    <property type="entry name" value="DIHYDROOROTATE DEHYDROGENASE (QUINONE), MITOCHONDRIAL-RELATED"/>
    <property type="match status" value="1"/>
</dbReference>
<keyword evidence="6" id="KW-0560">Oxidoreductase</keyword>
<dbReference type="GO" id="GO:0106430">
    <property type="term" value="F:dihydroorotate dehydrogenase (quinone) activity"/>
    <property type="evidence" value="ECO:0007669"/>
    <property type="project" value="UniProtKB-EC"/>
</dbReference>
<protein>
    <recommendedName>
        <fullName evidence="8">Dihydroorotate dehydrogenase (quinone)</fullName>
        <ecNumber evidence="8">1.3.5.2</ecNumber>
    </recommendedName>
</protein>
<dbReference type="EMBL" id="PFBC01000035">
    <property type="protein sequence ID" value="PIR87875.1"/>
    <property type="molecule type" value="Genomic_DNA"/>
</dbReference>
<reference evidence="11" key="1">
    <citation type="submission" date="2017-09" db="EMBL/GenBank/DDBJ databases">
        <title>Depth-based differentiation of microbial function through sediment-hosted aquifers and enrichment of novel symbionts in the deep terrestrial subsurface.</title>
        <authorList>
            <person name="Probst A.J."/>
            <person name="Ladd B."/>
            <person name="Jarett J.K."/>
            <person name="Geller-Mcgrath D.E."/>
            <person name="Sieber C.M.K."/>
            <person name="Emerson J.B."/>
            <person name="Anantharaman K."/>
            <person name="Thomas B.C."/>
            <person name="Malmstrom R."/>
            <person name="Stieglmeier M."/>
            <person name="Klingl A."/>
            <person name="Woyke T."/>
            <person name="Ryan C.M."/>
            <person name="Banfield J.F."/>
        </authorList>
    </citation>
    <scope>NUCLEOTIDE SEQUENCE [LARGE SCALE GENOMIC DNA]</scope>
</reference>
<dbReference type="Proteomes" id="UP000230903">
    <property type="component" value="Unassembled WGS sequence"/>
</dbReference>
<dbReference type="PANTHER" id="PTHR48109:SF4">
    <property type="entry name" value="DIHYDROOROTATE DEHYDROGENASE (QUINONE), MITOCHONDRIAL"/>
    <property type="match status" value="1"/>
</dbReference>
<dbReference type="CDD" id="cd04738">
    <property type="entry name" value="DHOD_2_like"/>
    <property type="match status" value="1"/>
</dbReference>
<dbReference type="GO" id="GO:0006207">
    <property type="term" value="P:'de novo' pyrimidine nucleobase biosynthetic process"/>
    <property type="evidence" value="ECO:0007669"/>
    <property type="project" value="UniProtKB-UniRule"/>
</dbReference>
<keyword evidence="7" id="KW-0472">Membrane</keyword>
<dbReference type="InterPro" id="IPR050074">
    <property type="entry name" value="DHO_dehydrogenase"/>
</dbReference>
<accession>A0A2H0UPZ8</accession>
<comment type="pathway">
    <text evidence="2">Pyrimidine metabolism; UMP biosynthesis via de novo pathway.</text>
</comment>
<evidence type="ECO:0000256" key="8">
    <source>
        <dbReference type="NCBIfam" id="TIGR01036"/>
    </source>
</evidence>
<dbReference type="Gene3D" id="3.20.20.70">
    <property type="entry name" value="Aldolase class I"/>
    <property type="match status" value="1"/>
</dbReference>
<evidence type="ECO:0000313" key="11">
    <source>
        <dbReference type="Proteomes" id="UP000230903"/>
    </source>
</evidence>
<dbReference type="NCBIfam" id="NF003652">
    <property type="entry name" value="PRK05286.2-5"/>
    <property type="match status" value="1"/>
</dbReference>
<dbReference type="Pfam" id="PF01180">
    <property type="entry name" value="DHO_dh"/>
    <property type="match status" value="1"/>
</dbReference>
<dbReference type="SUPFAM" id="SSF51395">
    <property type="entry name" value="FMN-linked oxidoreductases"/>
    <property type="match status" value="1"/>
</dbReference>
<dbReference type="InterPro" id="IPR005720">
    <property type="entry name" value="Dihydroorotate_DH_cat"/>
</dbReference>
<comment type="caution">
    <text evidence="10">The sequence shown here is derived from an EMBL/GenBank/DDBJ whole genome shotgun (WGS) entry which is preliminary data.</text>
</comment>
<sequence length="423" mass="47106">MAVIAFLICPPRMRRHSVERMRVLLEFNPCRTERADTGVVFLGKKLILRYMKSFFIRVRNFKMKWLYKWFLRSYFFKQDPEDVHEQMLRWGARLGRSRFGRGLIKLVFGYSHLALFQRVMGIDFKNPVGLAAGFDKNGQLVEILGSVGFGFTEVGSITGKPCVGNKKPRLWRLVKEKSLAVHYGLKNDGASDVCVRLRAVEATIPFGISVAKTNSQETVDIQAGIDDYAIGVKEAMDVGSFLVINISCPNAFGGQPFHDKVVFDALFEKLDTLASEKPVLIKISPDLSNSEVDGIIEVARTHKVRGFVVANLSKKFDRQNVIDEMSNKRGGLSGKLVEERANELIGYIYKQTKGEFCIIGCGGIFSAEDAYTKIKLGANLVELITGMIYEGPQLISSVNEGLVRLLKKDGFTNIGEAVGAGQV</sequence>
<dbReference type="InterPro" id="IPR013785">
    <property type="entry name" value="Aldolase_TIM"/>
</dbReference>
<evidence type="ECO:0000256" key="4">
    <source>
        <dbReference type="ARBA" id="ARBA00022643"/>
    </source>
</evidence>
<evidence type="ECO:0000313" key="10">
    <source>
        <dbReference type="EMBL" id="PIR87875.1"/>
    </source>
</evidence>
<dbReference type="InterPro" id="IPR005719">
    <property type="entry name" value="Dihydroorotate_DH_2"/>
</dbReference>
<evidence type="ECO:0000259" key="9">
    <source>
        <dbReference type="Pfam" id="PF01180"/>
    </source>
</evidence>
<organism evidence="10 11">
    <name type="scientific">Candidatus Harrisonbacteria bacterium CG10_big_fil_rev_8_21_14_0_10_45_28</name>
    <dbReference type="NCBI Taxonomy" id="1974586"/>
    <lineage>
        <taxon>Bacteria</taxon>
        <taxon>Candidatus Harrisoniibacteriota</taxon>
    </lineage>
</organism>
<dbReference type="AlphaFoldDB" id="A0A2H0UPZ8"/>
<evidence type="ECO:0000256" key="1">
    <source>
        <dbReference type="ARBA" id="ARBA00001917"/>
    </source>
</evidence>
<dbReference type="GO" id="GO:0005886">
    <property type="term" value="C:plasma membrane"/>
    <property type="evidence" value="ECO:0007669"/>
    <property type="project" value="TreeGrafter"/>
</dbReference>
<keyword evidence="4" id="KW-0288">FMN</keyword>
<evidence type="ECO:0000256" key="6">
    <source>
        <dbReference type="ARBA" id="ARBA00023002"/>
    </source>
</evidence>
<keyword evidence="3" id="KW-0285">Flavoprotein</keyword>
<keyword evidence="5" id="KW-0665">Pyrimidine biosynthesis</keyword>
<evidence type="ECO:0000256" key="5">
    <source>
        <dbReference type="ARBA" id="ARBA00022975"/>
    </source>
</evidence>
<evidence type="ECO:0000256" key="7">
    <source>
        <dbReference type="ARBA" id="ARBA00023136"/>
    </source>
</evidence>
<dbReference type="GO" id="GO:0009220">
    <property type="term" value="P:pyrimidine ribonucleotide biosynthetic process"/>
    <property type="evidence" value="ECO:0007669"/>
    <property type="project" value="UniProtKB-UniRule"/>
</dbReference>